<dbReference type="EMBL" id="BSXV01001737">
    <property type="protein sequence ID" value="GME93780.1"/>
    <property type="molecule type" value="Genomic_DNA"/>
</dbReference>
<name>A0ACB5TRM3_CANBO</name>
<gene>
    <name evidence="1" type="ORF">Cboi01_000326700</name>
</gene>
<organism evidence="1 2">
    <name type="scientific">Candida boidinii</name>
    <name type="common">Yeast</name>
    <dbReference type="NCBI Taxonomy" id="5477"/>
    <lineage>
        <taxon>Eukaryota</taxon>
        <taxon>Fungi</taxon>
        <taxon>Dikarya</taxon>
        <taxon>Ascomycota</taxon>
        <taxon>Saccharomycotina</taxon>
        <taxon>Pichiomycetes</taxon>
        <taxon>Pichiales</taxon>
        <taxon>Pichiaceae</taxon>
        <taxon>Ogataea</taxon>
        <taxon>Ogataea/Candida clade</taxon>
    </lineage>
</organism>
<reference evidence="1" key="1">
    <citation type="submission" date="2023-04" db="EMBL/GenBank/DDBJ databases">
        <title>Candida boidinii NBRC 1967.</title>
        <authorList>
            <person name="Ichikawa N."/>
            <person name="Sato H."/>
            <person name="Tonouchi N."/>
        </authorList>
    </citation>
    <scope>NUCLEOTIDE SEQUENCE</scope>
    <source>
        <strain evidence="1">NBRC 1967</strain>
    </source>
</reference>
<evidence type="ECO:0000313" key="1">
    <source>
        <dbReference type="EMBL" id="GME93780.1"/>
    </source>
</evidence>
<dbReference type="Proteomes" id="UP001165101">
    <property type="component" value="Unassembled WGS sequence"/>
</dbReference>
<accession>A0ACB5TRM3</accession>
<proteinExistence type="predicted"/>
<keyword evidence="2" id="KW-1185">Reference proteome</keyword>
<sequence length="68" mass="7747">MDRDQLNIKPKTLCFDGLISDDEDIDELKSTQLSSETDDSSFMDITTTTTTHKSRPNKKLSFNVFKDS</sequence>
<evidence type="ECO:0000313" key="2">
    <source>
        <dbReference type="Proteomes" id="UP001165101"/>
    </source>
</evidence>
<comment type="caution">
    <text evidence="1">The sequence shown here is derived from an EMBL/GenBank/DDBJ whole genome shotgun (WGS) entry which is preliminary data.</text>
</comment>
<protein>
    <submittedName>
        <fullName evidence="1">Unnamed protein product</fullName>
    </submittedName>
</protein>